<organism evidence="1 2">
    <name type="scientific">Psilocybe cubensis</name>
    <name type="common">Psychedelic mushroom</name>
    <name type="synonym">Stropharia cubensis</name>
    <dbReference type="NCBI Taxonomy" id="181762"/>
    <lineage>
        <taxon>Eukaryota</taxon>
        <taxon>Fungi</taxon>
        <taxon>Dikarya</taxon>
        <taxon>Basidiomycota</taxon>
        <taxon>Agaricomycotina</taxon>
        <taxon>Agaricomycetes</taxon>
        <taxon>Agaricomycetidae</taxon>
        <taxon>Agaricales</taxon>
        <taxon>Agaricineae</taxon>
        <taxon>Strophariaceae</taxon>
        <taxon>Psilocybe</taxon>
    </lineage>
</organism>
<name>A0ACB8GMH5_PSICU</name>
<keyword evidence="2" id="KW-1185">Reference proteome</keyword>
<dbReference type="Proteomes" id="UP000664032">
    <property type="component" value="Unassembled WGS sequence"/>
</dbReference>
<reference evidence="1" key="1">
    <citation type="submission" date="2021-10" db="EMBL/GenBank/DDBJ databases">
        <title>Psilocybe cubensis genome.</title>
        <authorList>
            <person name="Mckernan K.J."/>
            <person name="Crawford S."/>
            <person name="Trippe A."/>
            <person name="Kane L.T."/>
            <person name="Mclaughlin S."/>
        </authorList>
    </citation>
    <scope>NUCLEOTIDE SEQUENCE</scope>
    <source>
        <strain evidence="1">MGC-MH-2018</strain>
    </source>
</reference>
<protein>
    <submittedName>
        <fullName evidence="1">Zinc-type alcohol dehydrogenase-like protein</fullName>
    </submittedName>
</protein>
<evidence type="ECO:0000313" key="1">
    <source>
        <dbReference type="EMBL" id="KAH9476858.1"/>
    </source>
</evidence>
<proteinExistence type="predicted"/>
<dbReference type="EMBL" id="JAFIQS020000010">
    <property type="protein sequence ID" value="KAH9476858.1"/>
    <property type="molecule type" value="Genomic_DNA"/>
</dbReference>
<gene>
    <name evidence="1" type="ORF">JR316_0010774</name>
</gene>
<evidence type="ECO:0000313" key="2">
    <source>
        <dbReference type="Proteomes" id="UP000664032"/>
    </source>
</evidence>
<comment type="caution">
    <text evidence="1">The sequence shown here is derived from an EMBL/GenBank/DDBJ whole genome shotgun (WGS) entry which is preliminary data.</text>
</comment>
<accession>A0ACB8GMH5</accession>
<sequence length="197" mass="21142">MAGEIIAVGEDVKKWTQVSGSHPRTLVLRGSSDTSFAVASGATVIATSSSNEKLAEATKLGAKHTINYTNKPEWDKEVLELTNKVGVDFVIEVGGQGTLPRSLNAVRIGGSVAAIGFLSKDTSGLDFVLPVIMKSILVRGVYIGPVSEFINMNRLIEANPEKTRPVINKVFNFDQAVDAYAYLKSQQHVGKIVIKVA</sequence>